<accession>A0A915IZZ2</accession>
<dbReference type="WBParaSite" id="nRc.2.0.1.t19781-RA">
    <property type="protein sequence ID" value="nRc.2.0.1.t19781-RA"/>
    <property type="gene ID" value="nRc.2.0.1.g19781"/>
</dbReference>
<dbReference type="Proteomes" id="UP000887565">
    <property type="component" value="Unplaced"/>
</dbReference>
<evidence type="ECO:0000313" key="2">
    <source>
        <dbReference type="WBParaSite" id="nRc.2.0.1.t19781-RA"/>
    </source>
</evidence>
<evidence type="ECO:0000313" key="1">
    <source>
        <dbReference type="Proteomes" id="UP000887565"/>
    </source>
</evidence>
<keyword evidence="1" id="KW-1185">Reference proteome</keyword>
<organism evidence="1 2">
    <name type="scientific">Romanomermis culicivorax</name>
    <name type="common">Nematode worm</name>
    <dbReference type="NCBI Taxonomy" id="13658"/>
    <lineage>
        <taxon>Eukaryota</taxon>
        <taxon>Metazoa</taxon>
        <taxon>Ecdysozoa</taxon>
        <taxon>Nematoda</taxon>
        <taxon>Enoplea</taxon>
        <taxon>Dorylaimia</taxon>
        <taxon>Mermithida</taxon>
        <taxon>Mermithoidea</taxon>
        <taxon>Mermithidae</taxon>
        <taxon>Romanomermis</taxon>
    </lineage>
</organism>
<protein>
    <submittedName>
        <fullName evidence="2">Uncharacterized protein</fullName>
    </submittedName>
</protein>
<sequence length="132" mass="14807">MVVPHGKQAILVVFLALLDKDDEEQTAARRRRATHFTGIREFFHTKVFLNILLIICVDKFDLINLTCCVNFGGFTVPLGPPVVAPDVEGPFEDSSKMSDPTPTPLILYLSDLSRFLSTDLLSKNIKPHFAHR</sequence>
<dbReference type="AlphaFoldDB" id="A0A915IZZ2"/>
<proteinExistence type="predicted"/>
<reference evidence="2" key="1">
    <citation type="submission" date="2022-11" db="UniProtKB">
        <authorList>
            <consortium name="WormBaseParasite"/>
        </authorList>
    </citation>
    <scope>IDENTIFICATION</scope>
</reference>
<name>A0A915IZZ2_ROMCU</name>